<keyword evidence="2" id="KW-1185">Reference proteome</keyword>
<sequence>MDINSHRYPIKRKQLDKKCRGLTKSTKIAFVTYPQENIALNFPHDRHTYPERKLDRFALESPTRTSTNHCCG</sequence>
<dbReference type="Proteomes" id="UP001234178">
    <property type="component" value="Unassembled WGS sequence"/>
</dbReference>
<organism evidence="1 2">
    <name type="scientific">Daphnia magna</name>
    <dbReference type="NCBI Taxonomy" id="35525"/>
    <lineage>
        <taxon>Eukaryota</taxon>
        <taxon>Metazoa</taxon>
        <taxon>Ecdysozoa</taxon>
        <taxon>Arthropoda</taxon>
        <taxon>Crustacea</taxon>
        <taxon>Branchiopoda</taxon>
        <taxon>Diplostraca</taxon>
        <taxon>Cladocera</taxon>
        <taxon>Anomopoda</taxon>
        <taxon>Daphniidae</taxon>
        <taxon>Daphnia</taxon>
    </lineage>
</organism>
<reference evidence="1 2" key="1">
    <citation type="journal article" date="2023" name="Nucleic Acids Res.">
        <title>The hologenome of Daphnia magna reveals possible DNA methylation and microbiome-mediated evolution of the host genome.</title>
        <authorList>
            <person name="Chaturvedi A."/>
            <person name="Li X."/>
            <person name="Dhandapani V."/>
            <person name="Marshall H."/>
            <person name="Kissane S."/>
            <person name="Cuenca-Cambronero M."/>
            <person name="Asole G."/>
            <person name="Calvet F."/>
            <person name="Ruiz-Romero M."/>
            <person name="Marangio P."/>
            <person name="Guigo R."/>
            <person name="Rago D."/>
            <person name="Mirbahai L."/>
            <person name="Eastwood N."/>
            <person name="Colbourne J.K."/>
            <person name="Zhou J."/>
            <person name="Mallon E."/>
            <person name="Orsini L."/>
        </authorList>
    </citation>
    <scope>NUCLEOTIDE SEQUENCE [LARGE SCALE GENOMIC DNA]</scope>
    <source>
        <strain evidence="1">LRV0_1</strain>
    </source>
</reference>
<evidence type="ECO:0000313" key="2">
    <source>
        <dbReference type="Proteomes" id="UP001234178"/>
    </source>
</evidence>
<comment type="caution">
    <text evidence="1">The sequence shown here is derived from an EMBL/GenBank/DDBJ whole genome shotgun (WGS) entry which is preliminary data.</text>
</comment>
<name>A0ABQ9ZCB5_9CRUS</name>
<dbReference type="EMBL" id="JAOYFB010000003">
    <property type="protein sequence ID" value="KAK4010541.1"/>
    <property type="molecule type" value="Genomic_DNA"/>
</dbReference>
<evidence type="ECO:0000313" key="1">
    <source>
        <dbReference type="EMBL" id="KAK4010541.1"/>
    </source>
</evidence>
<proteinExistence type="predicted"/>
<protein>
    <submittedName>
        <fullName evidence="1">Uncharacterized protein</fullName>
    </submittedName>
</protein>
<accession>A0ABQ9ZCB5</accession>
<gene>
    <name evidence="1" type="ORF">OUZ56_019687</name>
</gene>